<dbReference type="EMBL" id="JACAQA010000003">
    <property type="protein sequence ID" value="NWB83889.1"/>
    <property type="molecule type" value="Genomic_DNA"/>
</dbReference>
<dbReference type="Pfam" id="PF12545">
    <property type="entry name" value="DUF3739"/>
    <property type="match status" value="1"/>
</dbReference>
<feature type="region of interest" description="Disordered" evidence="4">
    <location>
        <begin position="4087"/>
        <end position="4134"/>
    </location>
</feature>
<dbReference type="InterPro" id="IPR021026">
    <property type="entry name" value="Filamn_hemagglutn_DUF3739"/>
</dbReference>
<accession>A0A7Y7WLU6</accession>
<dbReference type="InterPro" id="IPR011050">
    <property type="entry name" value="Pectin_lyase_fold/virulence"/>
</dbReference>
<dbReference type="NCBIfam" id="TIGR01901">
    <property type="entry name" value="adhes_NPXG"/>
    <property type="match status" value="1"/>
</dbReference>
<dbReference type="Gene3D" id="2.160.20.10">
    <property type="entry name" value="Single-stranded right-handed beta-helix, Pectin lyase-like"/>
    <property type="match status" value="2"/>
</dbReference>
<protein>
    <submittedName>
        <fullName evidence="6">Filamentous hemagglutinin family protein</fullName>
    </submittedName>
</protein>
<dbReference type="InterPro" id="IPR012334">
    <property type="entry name" value="Pectin_lyas_fold"/>
</dbReference>
<evidence type="ECO:0000256" key="2">
    <source>
        <dbReference type="ARBA" id="ARBA00022525"/>
    </source>
</evidence>
<evidence type="ECO:0000256" key="1">
    <source>
        <dbReference type="ARBA" id="ARBA00004613"/>
    </source>
</evidence>
<dbReference type="PANTHER" id="PTHR12338">
    <property type="entry name" value="AUTOTRANSPORTER"/>
    <property type="match status" value="1"/>
</dbReference>
<comment type="subcellular location">
    <subcellularLocation>
        <location evidence="1">Secreted</location>
    </subcellularLocation>
</comment>
<dbReference type="Proteomes" id="UP000522864">
    <property type="component" value="Unassembled WGS sequence"/>
</dbReference>
<comment type="caution">
    <text evidence="6">The sequence shown here is derived from an EMBL/GenBank/DDBJ whole genome shotgun (WGS) entry which is preliminary data.</text>
</comment>
<feature type="region of interest" description="Disordered" evidence="4">
    <location>
        <begin position="328"/>
        <end position="348"/>
    </location>
</feature>
<evidence type="ECO:0000313" key="6">
    <source>
        <dbReference type="EMBL" id="NWB83889.1"/>
    </source>
</evidence>
<dbReference type="Pfam" id="PF05860">
    <property type="entry name" value="TPS"/>
    <property type="match status" value="1"/>
</dbReference>
<dbReference type="SMART" id="SM00912">
    <property type="entry name" value="Haemagg_act"/>
    <property type="match status" value="1"/>
</dbReference>
<evidence type="ECO:0000256" key="4">
    <source>
        <dbReference type="SAM" id="MobiDB-lite"/>
    </source>
</evidence>
<dbReference type="InterPro" id="IPR008638">
    <property type="entry name" value="FhaB/CdiA-like_TPS"/>
</dbReference>
<dbReference type="SUPFAM" id="SSF51126">
    <property type="entry name" value="Pectin lyase-like"/>
    <property type="match status" value="1"/>
</dbReference>
<keyword evidence="3" id="KW-0732">Signal</keyword>
<reference evidence="6 7" key="1">
    <citation type="submission" date="2020-04" db="EMBL/GenBank/DDBJ databases">
        <title>Molecular characterization of pseudomonads from Agaricus bisporus reveal novel blotch 2 pathogens in Western Europe.</title>
        <authorList>
            <person name="Taparia T."/>
            <person name="Krijger M."/>
            <person name="Haynes E."/>
            <person name="Elpinstone J.G."/>
            <person name="Noble R."/>
            <person name="Van Der Wolf J."/>
        </authorList>
    </citation>
    <scope>NUCLEOTIDE SEQUENCE [LARGE SCALE GENOMIC DNA]</scope>
    <source>
        <strain evidence="6 7">G9001</strain>
    </source>
</reference>
<evidence type="ECO:0000313" key="7">
    <source>
        <dbReference type="Proteomes" id="UP000522864"/>
    </source>
</evidence>
<evidence type="ECO:0000259" key="5">
    <source>
        <dbReference type="SMART" id="SM00912"/>
    </source>
</evidence>
<gene>
    <name evidence="6" type="ORF">HX830_03250</name>
</gene>
<organism evidence="6 7">
    <name type="scientific">Pseudomonas gingeri</name>
    <dbReference type="NCBI Taxonomy" id="117681"/>
    <lineage>
        <taxon>Bacteria</taxon>
        <taxon>Pseudomonadati</taxon>
        <taxon>Pseudomonadota</taxon>
        <taxon>Gammaproteobacteria</taxon>
        <taxon>Pseudomonadales</taxon>
        <taxon>Pseudomonadaceae</taxon>
        <taxon>Pseudomonas</taxon>
    </lineage>
</organism>
<dbReference type="RefSeq" id="WP_177098957.1">
    <property type="nucleotide sequence ID" value="NZ_JACAQA010000003.1"/>
</dbReference>
<keyword evidence="2" id="KW-0964">Secreted</keyword>
<dbReference type="GO" id="GO:0005576">
    <property type="term" value="C:extracellular region"/>
    <property type="evidence" value="ECO:0007669"/>
    <property type="project" value="UniProtKB-SubCell"/>
</dbReference>
<dbReference type="PANTHER" id="PTHR12338:SF8">
    <property type="entry name" value="HEME_HEMOPEXIN-BINDING PROTEIN"/>
    <property type="match status" value="1"/>
</dbReference>
<proteinExistence type="predicted"/>
<sequence>MLRCKPPARLNAQARHGEPSIWALKPVAQAIALLLVAGSAQAQTAFSAGWFADKGAAQAASAGQPGVQLPGMPPPLAQQQQANQQLQRSLANFNNSVAAIAAQQAAQAAGRQAALARLPTVPDGLGEGGLKVDTGLTQGWLNAKAPVQTQADGKTTVTITQTADKAILNWETFNVGRNTTVDFSQQSNWAVLNRINDPQSRPSEIQGQIKGNGTVMLVNRNGVIFSGTSQVNVRNLVAAAANISDSQFSKGLYVDSTGTQPTFTDAVGQIQVERGAQIQTLNPATSTDSGGYALLLGSEVLNDGSLVTPNGQVTLAAGDNFYIRQGLSTAGNPRSTTRGNEVASTLNSGSRSGTVINSGLITASTGDITLTGHQVLQNGVIASSTSTNTRGTVHLLNSAGDSTGSITLGTGSTTAILLDASTTGLDSQRAAALAALNGSPSNLITGKFDNLSSVVDRIEQSRVEIVSGGTVDFQNGSLTLATGGQVAVSAGQRSLVRDGSIIDVSGAVGVKVAMEANSIKVNVQGNELRDASGNRDAGKLSSSDVWVDVRDLVYVPAGTDGYPTARWYTAGGLLEVSGYLGTQGHGVGEWMAQGGTLTFTGKDVVTQQGAQINLSGGTLDVQSGYIKQTWLTGSDGRLYELSSAPGDLLYTGVYKGFADTSVRWGQTDYYYNPLIAPRQRYELGYTVGRDAGNLVISTGSAVLEGQVIGDVYQGPQQNQAANPTLDGYQQSQTAVARRAQLIAGTYTPIYDPIAGVVNYNLGASLNQVSFAANPTAIAAGVDLGSVVPVSRQGTLVLDTNQLNGFQLGAIKVAAKQQIEVDNNLSVTNGGTITLYGPQVTVNADLTARGGTLQLGNVLNQIDPNQSFKLRDTLIAAPGSSVASTTVAAGVTLNTAGLWTNQLLDSTDNQGLPYVNGGLVSLRSSGNLSLQAGSLIDVSSGAVLQANGKLLGGKGGSLILAANAGGFGVGGVLSLGGDIRAVGVNGGGTLTLQSSQVVIGTPTTPVSGAVELDGDFFKQGFSAYDITGNEGLTVADGTQVDVSQPVYRLGDNATTVASGSDPAQALQIWTPDLYQQDPLKGVLTQRRGASLSLKAGTLNPTDAQRVTTVLTVGSGAVITVDPGQAISLGSIGQLTVNGTLNAWGGKVSLNEVGAVDPSQDVNGTGNSRSILLGDEALIDVAARAATAVDMRGQVYGQVSGGGSIVIGGGAINAAAGTATAADLFIVVSKGARLEASGTQANLDIAGQGRTLVASNGGSISLGSNNGLYLLGSFTARAGGQGAAGGSLSVVLQTPLYSLTGGTVPIATDRVLQVRELVLGQTADSGLAPDLNALVYGHGQLAADQVQTGGFDNLALYSQGFLSFNGNLDLRLGQSLQLYAGAFTLPENVSDNIHVHVAAPSLLLAGVQPPILSYDTSPVSTGGFSSSLLPSQADFSAEGAVIDLRNNVVFGSKGSFVKSRDDRAPVVQQVERRGFDQVNLTSQGDLRFLAGIPTGTATPSTQLITAGDLHLSAAQLYPETGSIAAVSAGAGDTLGTRLLTIGRTTQAIPQLPYSAFGSLTLLAPNIEQGGVVRAPLGLIQLGNGSTKRVELLPDSLTSVSGNGLIMPYGGTSDGQTYLYNGQNVTLYGQTGLSGGSGIGVVMGGQSVVVSAGATLDLSGGGDLLGAGFVSGRGGSTDARYNPLVQVNPNGTFVLPGLATNPVYAIVPGVQQVYAPSAGKSGAQDPVLGQQITIGAGVPGLAPGTYTLLPSTYALLPGAFRVELNGLAGVGTGAGAQAMRNGSWSTAGQLSIANTGIRNSVASQVILTSANVLRTYSQYNETSYDQFAIADAARLGVPRPMIEADAKSLQLNLVQGATGSAFSFDGIGRFGAAEGGHAGTVGVISSGGAIEVVSAGTLAPASFVGVTVDDRSLNALGAASLMIGGMPAISYGQGGNYIGLGSNLSSSVVLRSGAKLAAPEVLLVSSGGAITVEQGASINTLGMGPTAYDASQGYIYDLTTVGFPSTTRYNFLGVSNGLLQVLAPSLPGDAGIHVGVCSSASCTGQTELYSSGSIVVGTGNDFVLADNVRYGTRHLTLALSAINLGSDQALADAATRNLLPAGLSLNQSVLTRLLKGDTQYGAPALETLELAAHDSVNVYGSTTLDTYDPLTGKSLLSNLILSTPAIYGAGGAADVATIHTADLIWNGAANPAGNVVAGGAGTGSGRLNLQTETLEFGYGPYAQPNSVASLDRLLLGFSQVDISASQRVTANHKGSLSVYQSQGAYQAGSGFAYSGGNLNISTPLLTGEAGSVNTITVGGALNVTALSGTQTRTGGQGAKLSLNANSLALDTAVVLSSGQLNLTATQDLTLGDGAQIDMAGRAIKFNDVTQYSWGGDVTLKSITGNIYQAAGSRIDLSAHNNRAGQFTAQAVDPAEGLVDLQGSILGSSSGFYDAGGTYLPYLGGFANIQAQRLGANGAEDASFAALNQRLNAGQVYGARTFQIKQGNLTIGNDLKANAIVISLDNGSLLVNGKVDASGVQVGSINLSASQGLTLAGNAVLDAHGSGLQVDSQGKIIDSPNRAMVELNSGQELLTLASGATIDLRAGTGVALGSGPGQNDGRARGTLELDAPRLGGVSAGDIAIDASGNLAIRGARSIAVNGTWQYSDAPLGTDPAASGRPYQVITQSYLDGIDRQNSAFVDAALLNNNLLQNKLAGLYNATYGDVLHLRPAVEIVSATPGGDLVVQGDIDLSGYRYASLNPFTQKTGVYGSGEVGKLALRAGGDLNIYGSITDGFAPPPKTDDDTGWLLLSGIDFSGGNIVVPGAGVTLADGTRFPAGSTLNYDVPLRAVTLVSGTRLPVSVTLDQPLSLPAGTVLAAAVRDSNGNLLFAAGTLLTQAQNLPAGTQLDAGTLLSADTALRAFSWPKGVALPSIAGSSQSSTNVLTLNGDLALARGALIPSGTNVLLPGGVGSVQLRPEVAGRQGELWGIAPMLAEGSQSWSLRLVAGADTSAADNRVVQVSPVHGDLQLADSHYGMYRVGTPVYTAQGSLDAWGDLSMVGQPVDFVAIGWPTFCTDIPGDCGIDPNGPYTVKAGSSRFSVIRTGAADLELVSGGNLSMDSLFGVYTAGTSSSVTSANDPYNQPRALGPNGTVLSSGGDNLVNGGSDSVYRAWYPGGGGNLTLKVGGDLSGNIVLPTNNGITKPNGDTDHDSASTSDWLWRQGSGNVNTGTSPQPTAWWINFGTYAASLSAPPGVDQMLGFTGFGTLGGGNLNVQVAGSAGILAGMAGHDIGGDSVNPRTQGLVLAVGSTGRVAADGSVQVTGGGNLTLRVGGDLNPAATAAINNQATDDQNGVITNLRGHVVLDSTTVGALTLLYGSNDRQQAPGETRGYTAFTSTRSLAGGGLTLVPGDATFDLSTLGDLVVQTVSDPGRVVALNASPYLASDGSHGNGLSWFSLWTDHTAINLFSAGGNLTPVFAGAASDNAVVYPSILNGIAANGSIYYGDAANSNSAATVAAALTLAPSNKGQLQLLAANSIYGGNLTISQSSANPDALTTPERPAFVAQSSSGLPIAGSSNLSADGNQLFFGSVGPLFAFGPDSVSGQWNPDAEPARFYALTGDLIGVRTGRIVTYSVTSDSRYGQTWYEGGGPVWMQAGRDIVSSGSSPAGEVDYRSTYRTVGNLFVQNNPTDISLVSAGRDILYSNFNVAGPGTLVVSAGRNVLMADKTSITSLGAVVPGDSRPGASIVMQAGVGPNGPDYQAFIAPYLDPSNQAQAGTPLASQPGKVAKTYDTELVAWLGERYGFTGSVDEARAYYAALPPQQQDIFARSVYFAELKAAGREYNLVGGIRQGSYLRGRDAIAALFPEKDVAGNPILYQGAITLYGPSGVHTNFGGDIQMLAPGGGLVFGIEGAAPPSTAGIITQGQGDIQLFAQNNILLGQSRVMTTFGGSITAWSAAGDINAGRGSKTTVVYTPPKRVYDSWGNVSLSPAVPSTGAGIATLNPIPEVLPGDIDLIAPLGTIDAGEAGIRVSGNVNIAALQVVNAANIQVQGKSSGVPVVASVNTGAITSASAAATSAVQAADNVARQQQASARQNQPSVFSVQVLSFGQERLEPSGDGASRGTPNYNPDSPVQVLGAGTLSEQARARLTEEERGNLTL</sequence>
<feature type="compositionally biased region" description="Basic and acidic residues" evidence="4">
    <location>
        <begin position="4120"/>
        <end position="4134"/>
    </location>
</feature>
<evidence type="ECO:0000256" key="3">
    <source>
        <dbReference type="ARBA" id="ARBA00022729"/>
    </source>
</evidence>
<dbReference type="InterPro" id="IPR050909">
    <property type="entry name" value="Bact_Autotransporter_VF"/>
</dbReference>
<name>A0A7Y7WLU6_9PSED</name>
<feature type="domain" description="Filamentous haemagglutinin FhaB/tRNA nuclease CdiA-like TPS" evidence="5">
    <location>
        <begin position="133"/>
        <end position="247"/>
    </location>
</feature>